<evidence type="ECO:0000313" key="3">
    <source>
        <dbReference type="Proteomes" id="UP000516437"/>
    </source>
</evidence>
<comment type="caution">
    <text evidence="2">The sequence shown here is derived from an EMBL/GenBank/DDBJ whole genome shotgun (WGS) entry which is preliminary data.</text>
</comment>
<keyword evidence="3" id="KW-1185">Reference proteome</keyword>
<gene>
    <name evidence="2" type="ORF">CJ030_MR4G018831</name>
</gene>
<organism evidence="2 3">
    <name type="scientific">Morella rubra</name>
    <name type="common">Chinese bayberry</name>
    <dbReference type="NCBI Taxonomy" id="262757"/>
    <lineage>
        <taxon>Eukaryota</taxon>
        <taxon>Viridiplantae</taxon>
        <taxon>Streptophyta</taxon>
        <taxon>Embryophyta</taxon>
        <taxon>Tracheophyta</taxon>
        <taxon>Spermatophyta</taxon>
        <taxon>Magnoliopsida</taxon>
        <taxon>eudicotyledons</taxon>
        <taxon>Gunneridae</taxon>
        <taxon>Pentapetalae</taxon>
        <taxon>rosids</taxon>
        <taxon>fabids</taxon>
        <taxon>Fagales</taxon>
        <taxon>Myricaceae</taxon>
        <taxon>Morella</taxon>
    </lineage>
</organism>
<dbReference type="SUPFAM" id="SSF48403">
    <property type="entry name" value="Ankyrin repeat"/>
    <property type="match status" value="1"/>
</dbReference>
<reference evidence="2 3" key="1">
    <citation type="journal article" date="2019" name="Plant Biotechnol. J.">
        <title>The red bayberry genome and genetic basis of sex determination.</title>
        <authorList>
            <person name="Jia H.M."/>
            <person name="Jia H.J."/>
            <person name="Cai Q.L."/>
            <person name="Wang Y."/>
            <person name="Zhao H.B."/>
            <person name="Yang W.F."/>
            <person name="Wang G.Y."/>
            <person name="Li Y.H."/>
            <person name="Zhan D.L."/>
            <person name="Shen Y.T."/>
            <person name="Niu Q.F."/>
            <person name="Chang L."/>
            <person name="Qiu J."/>
            <person name="Zhao L."/>
            <person name="Xie H.B."/>
            <person name="Fu W.Y."/>
            <person name="Jin J."/>
            <person name="Li X.W."/>
            <person name="Jiao Y."/>
            <person name="Zhou C.C."/>
            <person name="Tu T."/>
            <person name="Chai C.Y."/>
            <person name="Gao J.L."/>
            <person name="Fan L.J."/>
            <person name="van de Weg E."/>
            <person name="Wang J.Y."/>
            <person name="Gao Z.S."/>
        </authorList>
    </citation>
    <scope>NUCLEOTIDE SEQUENCE [LARGE SCALE GENOMIC DNA]</scope>
    <source>
        <tissue evidence="2">Leaves</tissue>
    </source>
</reference>
<dbReference type="Gene3D" id="1.25.40.20">
    <property type="entry name" value="Ankyrin repeat-containing domain"/>
    <property type="match status" value="1"/>
</dbReference>
<dbReference type="PANTHER" id="PTHR24128:SF24">
    <property type="entry name" value="ANKYRIN REPEAT PROTEIN"/>
    <property type="match status" value="1"/>
</dbReference>
<accession>A0A6A1VSX6</accession>
<dbReference type="OrthoDB" id="674805at2759"/>
<proteinExistence type="predicted"/>
<dbReference type="Pfam" id="PF00023">
    <property type="entry name" value="Ank"/>
    <property type="match status" value="1"/>
</dbReference>
<evidence type="ECO:0000256" key="1">
    <source>
        <dbReference type="PROSITE-ProRule" id="PRU00023"/>
    </source>
</evidence>
<dbReference type="Pfam" id="PF12796">
    <property type="entry name" value="Ank_2"/>
    <property type="match status" value="1"/>
</dbReference>
<protein>
    <submittedName>
        <fullName evidence="2">Ankyrin repeat domain-containing protein 27</fullName>
    </submittedName>
</protein>
<dbReference type="InterPro" id="IPR002110">
    <property type="entry name" value="Ankyrin_rpt"/>
</dbReference>
<feature type="repeat" description="ANK" evidence="1">
    <location>
        <begin position="289"/>
        <end position="310"/>
    </location>
</feature>
<dbReference type="PROSITE" id="PS50297">
    <property type="entry name" value="ANK_REP_REGION"/>
    <property type="match status" value="1"/>
</dbReference>
<evidence type="ECO:0000313" key="2">
    <source>
        <dbReference type="EMBL" id="KAB1215037.1"/>
    </source>
</evidence>
<dbReference type="EMBL" id="RXIC02000022">
    <property type="protein sequence ID" value="KAB1215037.1"/>
    <property type="molecule type" value="Genomic_DNA"/>
</dbReference>
<dbReference type="InterPro" id="IPR036770">
    <property type="entry name" value="Ankyrin_rpt-contain_sf"/>
</dbReference>
<dbReference type="Proteomes" id="UP000516437">
    <property type="component" value="Chromosome 4"/>
</dbReference>
<dbReference type="PROSITE" id="PS50088">
    <property type="entry name" value="ANK_REPEAT"/>
    <property type="match status" value="1"/>
</dbReference>
<dbReference type="SMART" id="SM00248">
    <property type="entry name" value="ANK"/>
    <property type="match status" value="3"/>
</dbReference>
<dbReference type="PANTHER" id="PTHR24128">
    <property type="entry name" value="HOMEOBOX PROTEIN WARIAI"/>
    <property type="match status" value="1"/>
</dbReference>
<dbReference type="AlphaFoldDB" id="A0A6A1VSX6"/>
<keyword evidence="1" id="KW-0040">ANK repeat</keyword>
<sequence length="374" mass="42108">MSFTCLRVLASSSYNLQGESEFSRSTKLAQRAEEQGVLQRLNAERVCLDYYIRVVRVKQLGLLVSESLFVRKHWVLILPNSDTHPEVLDYINMIPFVDTPLHAASSAGQTRFAKIRPSFTRKINQDGLTPMHPALQYDHIPLLRQMGHRYDRWQFRPVPRFLGAGAKQLVHSNRGKSGWGLISSLAQQENSLINPSCDSSQFQHLKLRKRPINCLPLHGMDQSLKDAAEQVDIEFLYSSIRSDPKVLANIDQIPFVDTPLHAAAAGGQTLFAMEIMTLKSSFARKLNPDGFTPMHLALQHNQSEVVLRLLYVVKDLVRIRRKGGATPFHCAAKIGNVDALTEFLKACPDSITDFTNRRETALPRWSVTAATDPL</sequence>
<name>A0A6A1VSX6_9ROSI</name>